<dbReference type="AlphaFoldDB" id="A0A7X4LLD4"/>
<comment type="caution">
    <text evidence="1">The sequence shown here is derived from an EMBL/GenBank/DDBJ whole genome shotgun (WGS) entry which is preliminary data.</text>
</comment>
<proteinExistence type="predicted"/>
<accession>A0A7X4LLD4</accession>
<dbReference type="RefSeq" id="WP_161155831.1">
    <property type="nucleotide sequence ID" value="NZ_WEKT01000020.1"/>
</dbReference>
<reference evidence="1 2" key="1">
    <citation type="submission" date="2019-10" db="EMBL/GenBank/DDBJ databases">
        <title>Vibrio sp. nov. isolated from a shrimp pond.</title>
        <authorList>
            <person name="Gomez-Gil B."/>
            <person name="Enciso-Ibarra J."/>
            <person name="Enciso-Ibarra K."/>
            <person name="Bolan-Mejia C."/>
        </authorList>
    </citation>
    <scope>NUCLEOTIDE SEQUENCE [LARGE SCALE GENOMIC DNA]</scope>
    <source>
        <strain evidence="1 2">CAIM 722</strain>
    </source>
</reference>
<gene>
    <name evidence="1" type="ORF">F9817_12025</name>
</gene>
<evidence type="ECO:0000313" key="1">
    <source>
        <dbReference type="EMBL" id="MZI93920.1"/>
    </source>
</evidence>
<protein>
    <submittedName>
        <fullName evidence="1">Uncharacterized protein</fullName>
    </submittedName>
</protein>
<evidence type="ECO:0000313" key="2">
    <source>
        <dbReference type="Proteomes" id="UP000462621"/>
    </source>
</evidence>
<organism evidence="1 2">
    <name type="scientific">Vibrio eleionomae</name>
    <dbReference type="NCBI Taxonomy" id="2653505"/>
    <lineage>
        <taxon>Bacteria</taxon>
        <taxon>Pseudomonadati</taxon>
        <taxon>Pseudomonadota</taxon>
        <taxon>Gammaproteobacteria</taxon>
        <taxon>Vibrionales</taxon>
        <taxon>Vibrionaceae</taxon>
        <taxon>Vibrio</taxon>
    </lineage>
</organism>
<sequence>MPLRFVSVLNLAIQYLEHLTTAGLNDLVELDKIRCLMATSLMIEAITHNRDHRWFEQFRVGRLDEHDLEMMFLGMIQLNQLPNTLPLSKKQPEQTKRFNARVNSVNYLVAVKIIRMWHNMKFGSIHYRERIRYYFTHVESMN</sequence>
<dbReference type="EMBL" id="WEKT01000020">
    <property type="protein sequence ID" value="MZI93920.1"/>
    <property type="molecule type" value="Genomic_DNA"/>
</dbReference>
<dbReference type="Proteomes" id="UP000462621">
    <property type="component" value="Unassembled WGS sequence"/>
</dbReference>
<name>A0A7X4LLD4_9VIBR</name>
<keyword evidence="2" id="KW-1185">Reference proteome</keyword>